<accession>A0A835SQH9</accession>
<keyword evidence="2" id="KW-1185">Reference proteome</keyword>
<dbReference type="EMBL" id="JAEHOC010000060">
    <property type="protein sequence ID" value="KAG2424950.1"/>
    <property type="molecule type" value="Genomic_DNA"/>
</dbReference>
<dbReference type="AlphaFoldDB" id="A0A835SQH9"/>
<evidence type="ECO:0000313" key="2">
    <source>
        <dbReference type="Proteomes" id="UP000650467"/>
    </source>
</evidence>
<protein>
    <submittedName>
        <fullName evidence="1">Uncharacterized protein</fullName>
    </submittedName>
</protein>
<gene>
    <name evidence="1" type="ORF">HXX76_014108</name>
</gene>
<comment type="caution">
    <text evidence="1">The sequence shown here is derived from an EMBL/GenBank/DDBJ whole genome shotgun (WGS) entry which is preliminary data.</text>
</comment>
<organism evidence="1 2">
    <name type="scientific">Chlamydomonas incerta</name>
    <dbReference type="NCBI Taxonomy" id="51695"/>
    <lineage>
        <taxon>Eukaryota</taxon>
        <taxon>Viridiplantae</taxon>
        <taxon>Chlorophyta</taxon>
        <taxon>core chlorophytes</taxon>
        <taxon>Chlorophyceae</taxon>
        <taxon>CS clade</taxon>
        <taxon>Chlamydomonadales</taxon>
        <taxon>Chlamydomonadaceae</taxon>
        <taxon>Chlamydomonas</taxon>
    </lineage>
</organism>
<sequence>MDRCNLNGLVTAHERLTQRNMVQSRRAVLEYELQLVGCELRSDSQLCDCYIDRGEGDPVTIAGIMAEMKFFHEHTDYSDILDDLYDEAWEAYEKARNFYGDYDEYIKPLKVEKEISDFVHDTLKAAGFSKDYELLDVVLACINKRVMMPLFREAFKEAVKAVTKIPGKPQSFSAQVLRLFGQNANPSSKTLKQRMGGTWHCTLCKYSTTPGDLRVHWAKNHNVNTLADISAVKYVHTESSFLLLVDEACVKIIARHHAARIIQRRWRLAISSPAFEVCRRRLLREVSELEIMS</sequence>
<evidence type="ECO:0000313" key="1">
    <source>
        <dbReference type="EMBL" id="KAG2424950.1"/>
    </source>
</evidence>
<dbReference type="Proteomes" id="UP000650467">
    <property type="component" value="Unassembled WGS sequence"/>
</dbReference>
<dbReference type="OrthoDB" id="2332813at2759"/>
<proteinExistence type="predicted"/>
<name>A0A835SQH9_CHLIN</name>
<reference evidence="1" key="1">
    <citation type="journal article" date="2020" name="bioRxiv">
        <title>Comparative genomics of Chlamydomonas.</title>
        <authorList>
            <person name="Craig R.J."/>
            <person name="Hasan A.R."/>
            <person name="Ness R.W."/>
            <person name="Keightley P.D."/>
        </authorList>
    </citation>
    <scope>NUCLEOTIDE SEQUENCE</scope>
    <source>
        <strain evidence="1">SAG 7.73</strain>
    </source>
</reference>